<proteinExistence type="inferred from homology"/>
<dbReference type="STRING" id="29563.SAMN02983006_02079"/>
<dbReference type="GO" id="GO:0070401">
    <property type="term" value="F:NADP+ binding"/>
    <property type="evidence" value="ECO:0007669"/>
    <property type="project" value="UniProtKB-ARBA"/>
</dbReference>
<evidence type="ECO:0000256" key="7">
    <source>
        <dbReference type="ARBA" id="ARBA00025067"/>
    </source>
</evidence>
<keyword evidence="6 8" id="KW-0560">Oxidoreductase</keyword>
<accession>A0A1I4KPW0</accession>
<feature type="domain" description="DHFR" evidence="10">
    <location>
        <begin position="2"/>
        <end position="161"/>
    </location>
</feature>
<dbReference type="UniPathway" id="UPA00077">
    <property type="reaction ID" value="UER00158"/>
</dbReference>
<dbReference type="InterPro" id="IPR012259">
    <property type="entry name" value="DHFR"/>
</dbReference>
<evidence type="ECO:0000256" key="5">
    <source>
        <dbReference type="ARBA" id="ARBA00022857"/>
    </source>
</evidence>
<dbReference type="PANTHER" id="PTHR48069">
    <property type="entry name" value="DIHYDROFOLATE REDUCTASE"/>
    <property type="match status" value="1"/>
</dbReference>
<dbReference type="GO" id="GO:0046654">
    <property type="term" value="P:tetrahydrofolate biosynthetic process"/>
    <property type="evidence" value="ECO:0007669"/>
    <property type="project" value="UniProtKB-UniPathway"/>
</dbReference>
<dbReference type="InterPro" id="IPR024072">
    <property type="entry name" value="DHFR-like_dom_sf"/>
</dbReference>
<dbReference type="Proteomes" id="UP000199006">
    <property type="component" value="Unassembled WGS sequence"/>
</dbReference>
<organism evidence="11 12">
    <name type="scientific">Halanaerobium salsuginis</name>
    <dbReference type="NCBI Taxonomy" id="29563"/>
    <lineage>
        <taxon>Bacteria</taxon>
        <taxon>Bacillati</taxon>
        <taxon>Bacillota</taxon>
        <taxon>Clostridia</taxon>
        <taxon>Halanaerobiales</taxon>
        <taxon>Halanaerobiaceae</taxon>
        <taxon>Halanaerobium</taxon>
    </lineage>
</organism>
<dbReference type="GO" id="GO:0046655">
    <property type="term" value="P:folic acid metabolic process"/>
    <property type="evidence" value="ECO:0007669"/>
    <property type="project" value="TreeGrafter"/>
</dbReference>
<keyword evidence="5 8" id="KW-0521">NADP</keyword>
<evidence type="ECO:0000313" key="11">
    <source>
        <dbReference type="EMBL" id="SFL80596.1"/>
    </source>
</evidence>
<dbReference type="SUPFAM" id="SSF53597">
    <property type="entry name" value="Dihydrofolate reductase-like"/>
    <property type="match status" value="1"/>
</dbReference>
<dbReference type="RefSeq" id="WP_089862140.1">
    <property type="nucleotide sequence ID" value="NZ_FOTI01000032.1"/>
</dbReference>
<reference evidence="11 12" key="1">
    <citation type="submission" date="2016-10" db="EMBL/GenBank/DDBJ databases">
        <authorList>
            <person name="de Groot N.N."/>
        </authorList>
    </citation>
    <scope>NUCLEOTIDE SEQUENCE [LARGE SCALE GENOMIC DNA]</scope>
    <source>
        <strain evidence="11 12">ATCC 51327</strain>
    </source>
</reference>
<dbReference type="GO" id="GO:0005829">
    <property type="term" value="C:cytosol"/>
    <property type="evidence" value="ECO:0007669"/>
    <property type="project" value="TreeGrafter"/>
</dbReference>
<dbReference type="FunFam" id="3.40.430.10:FF:000001">
    <property type="entry name" value="Dihydrofolate reductase"/>
    <property type="match status" value="1"/>
</dbReference>
<comment type="catalytic activity">
    <reaction evidence="8">
        <text>(6S)-5,6,7,8-tetrahydrofolate + NADP(+) = 7,8-dihydrofolate + NADPH + H(+)</text>
        <dbReference type="Rhea" id="RHEA:15009"/>
        <dbReference type="ChEBI" id="CHEBI:15378"/>
        <dbReference type="ChEBI" id="CHEBI:57451"/>
        <dbReference type="ChEBI" id="CHEBI:57453"/>
        <dbReference type="ChEBI" id="CHEBI:57783"/>
        <dbReference type="ChEBI" id="CHEBI:58349"/>
        <dbReference type="EC" id="1.5.1.3"/>
    </reaction>
</comment>
<evidence type="ECO:0000313" key="12">
    <source>
        <dbReference type="Proteomes" id="UP000199006"/>
    </source>
</evidence>
<keyword evidence="12" id="KW-1185">Reference proteome</keyword>
<dbReference type="PROSITE" id="PS00075">
    <property type="entry name" value="DHFR_1"/>
    <property type="match status" value="1"/>
</dbReference>
<evidence type="ECO:0000256" key="4">
    <source>
        <dbReference type="ARBA" id="ARBA00022563"/>
    </source>
</evidence>
<dbReference type="InterPro" id="IPR001796">
    <property type="entry name" value="DHFR_dom"/>
</dbReference>
<dbReference type="OrthoDB" id="9804315at2"/>
<comment type="similarity">
    <text evidence="2 8 9">Belongs to the dihydrofolate reductase family.</text>
</comment>
<dbReference type="EC" id="1.5.1.3" evidence="3 8"/>
<evidence type="ECO:0000256" key="9">
    <source>
        <dbReference type="RuleBase" id="RU004474"/>
    </source>
</evidence>
<protein>
    <recommendedName>
        <fullName evidence="3 8">Dihydrofolate reductase</fullName>
        <ecNumber evidence="3 8">1.5.1.3</ecNumber>
    </recommendedName>
</protein>
<evidence type="ECO:0000256" key="6">
    <source>
        <dbReference type="ARBA" id="ARBA00023002"/>
    </source>
</evidence>
<sequence>MSLAIIVAMDQNQLIGDKNKIPWQLPADLKYFKKTTTGSPVIMGRKTFESIGFPLPERENIILTRDKNYTAEGCEIINSPAEILTRFTDQAQQAFIIGGAEIYRIFLPQTDKLYLTIIENKFSGDTYFPEINWQNWTLVSKEQGIKNSQNPYQYFFHIYQRKTKAIGSELK</sequence>
<dbReference type="InterPro" id="IPR017925">
    <property type="entry name" value="DHFR_CS"/>
</dbReference>
<name>A0A1I4KPW0_9FIRM</name>
<keyword evidence="4 8" id="KW-0554">One-carbon metabolism</keyword>
<evidence type="ECO:0000259" key="10">
    <source>
        <dbReference type="PROSITE" id="PS51330"/>
    </source>
</evidence>
<dbReference type="CDD" id="cd00209">
    <property type="entry name" value="DHFR"/>
    <property type="match status" value="1"/>
</dbReference>
<evidence type="ECO:0000256" key="2">
    <source>
        <dbReference type="ARBA" id="ARBA00009539"/>
    </source>
</evidence>
<dbReference type="Pfam" id="PF00186">
    <property type="entry name" value="DHFR_1"/>
    <property type="match status" value="1"/>
</dbReference>
<comment type="pathway">
    <text evidence="1 8">Cofactor biosynthesis; tetrahydrofolate biosynthesis; 5,6,7,8-tetrahydrofolate from 7,8-dihydrofolate: step 1/1.</text>
</comment>
<evidence type="ECO:0000256" key="3">
    <source>
        <dbReference type="ARBA" id="ARBA00012856"/>
    </source>
</evidence>
<gene>
    <name evidence="11" type="ORF">SAMN02983006_02079</name>
</gene>
<dbReference type="Gene3D" id="3.40.430.10">
    <property type="entry name" value="Dihydrofolate Reductase, subunit A"/>
    <property type="match status" value="1"/>
</dbReference>
<dbReference type="PIRSF" id="PIRSF000194">
    <property type="entry name" value="DHFR"/>
    <property type="match status" value="1"/>
</dbReference>
<dbReference type="PANTHER" id="PTHR48069:SF3">
    <property type="entry name" value="DIHYDROFOLATE REDUCTASE"/>
    <property type="match status" value="1"/>
</dbReference>
<dbReference type="AlphaFoldDB" id="A0A1I4KPW0"/>
<dbReference type="GO" id="GO:0006730">
    <property type="term" value="P:one-carbon metabolic process"/>
    <property type="evidence" value="ECO:0007669"/>
    <property type="project" value="UniProtKB-KW"/>
</dbReference>
<dbReference type="PROSITE" id="PS51330">
    <property type="entry name" value="DHFR_2"/>
    <property type="match status" value="1"/>
</dbReference>
<dbReference type="GO" id="GO:0046452">
    <property type="term" value="P:dihydrofolate metabolic process"/>
    <property type="evidence" value="ECO:0007669"/>
    <property type="project" value="TreeGrafter"/>
</dbReference>
<dbReference type="GO" id="GO:0004146">
    <property type="term" value="F:dihydrofolate reductase activity"/>
    <property type="evidence" value="ECO:0007669"/>
    <property type="project" value="UniProtKB-EC"/>
</dbReference>
<evidence type="ECO:0000256" key="8">
    <source>
        <dbReference type="PIRNR" id="PIRNR000194"/>
    </source>
</evidence>
<evidence type="ECO:0000256" key="1">
    <source>
        <dbReference type="ARBA" id="ARBA00004903"/>
    </source>
</evidence>
<comment type="function">
    <text evidence="7 8">Key enzyme in folate metabolism. Catalyzes an essential reaction for de novo glycine and purine synthesis, and for DNA precursor synthesis.</text>
</comment>
<dbReference type="PRINTS" id="PR00070">
    <property type="entry name" value="DHFR"/>
</dbReference>
<dbReference type="EMBL" id="FOTI01000032">
    <property type="protein sequence ID" value="SFL80596.1"/>
    <property type="molecule type" value="Genomic_DNA"/>
</dbReference>